<evidence type="ECO:0000313" key="2">
    <source>
        <dbReference type="Proteomes" id="UP000499080"/>
    </source>
</evidence>
<name>A0A4Y2GP64_ARAVE</name>
<keyword evidence="2" id="KW-1185">Reference proteome</keyword>
<proteinExistence type="predicted"/>
<organism evidence="1 2">
    <name type="scientific">Araneus ventricosus</name>
    <name type="common">Orbweaver spider</name>
    <name type="synonym">Epeira ventricosa</name>
    <dbReference type="NCBI Taxonomy" id="182803"/>
    <lineage>
        <taxon>Eukaryota</taxon>
        <taxon>Metazoa</taxon>
        <taxon>Ecdysozoa</taxon>
        <taxon>Arthropoda</taxon>
        <taxon>Chelicerata</taxon>
        <taxon>Arachnida</taxon>
        <taxon>Araneae</taxon>
        <taxon>Araneomorphae</taxon>
        <taxon>Entelegynae</taxon>
        <taxon>Araneoidea</taxon>
        <taxon>Araneidae</taxon>
        <taxon>Araneus</taxon>
    </lineage>
</organism>
<comment type="caution">
    <text evidence="1">The sequence shown here is derived from an EMBL/GenBank/DDBJ whole genome shotgun (WGS) entry which is preliminary data.</text>
</comment>
<dbReference type="EMBL" id="BGPR01001454">
    <property type="protein sequence ID" value="GBM54328.1"/>
    <property type="molecule type" value="Genomic_DNA"/>
</dbReference>
<dbReference type="AlphaFoldDB" id="A0A4Y2GP64"/>
<sequence length="118" mass="13924">MSIIARPVLLVDRQRSINIHRSLAAKIISSCSNRESVVYLICQVCAESWNISSAAARREQKVLLERMLMEYIYVQDCRMELLKRISERLYTRNFFSLCTVRTFINLLDREFSRLFIEA</sequence>
<dbReference type="Proteomes" id="UP000499080">
    <property type="component" value="Unassembled WGS sequence"/>
</dbReference>
<protein>
    <submittedName>
        <fullName evidence="1">Uncharacterized protein</fullName>
    </submittedName>
</protein>
<accession>A0A4Y2GP64</accession>
<reference evidence="1 2" key="1">
    <citation type="journal article" date="2019" name="Sci. Rep.">
        <title>Orb-weaving spider Araneus ventricosus genome elucidates the spidroin gene catalogue.</title>
        <authorList>
            <person name="Kono N."/>
            <person name="Nakamura H."/>
            <person name="Ohtoshi R."/>
            <person name="Moran D.A.P."/>
            <person name="Shinohara A."/>
            <person name="Yoshida Y."/>
            <person name="Fujiwara M."/>
            <person name="Mori M."/>
            <person name="Tomita M."/>
            <person name="Arakawa K."/>
        </authorList>
    </citation>
    <scope>NUCLEOTIDE SEQUENCE [LARGE SCALE GENOMIC DNA]</scope>
</reference>
<gene>
    <name evidence="1" type="ORF">AVEN_263040_1</name>
</gene>
<evidence type="ECO:0000313" key="1">
    <source>
        <dbReference type="EMBL" id="GBM54328.1"/>
    </source>
</evidence>